<sequence length="144" mass="15444">MVTQTASKGILLDVLDAPVIHGGFHAFAIDLPSTVNELGTMSSINGFSFVCSCCLCRQPAILCVTVSAACYFLVVFAPCLCLPSLAVTQNFDKGVFWFIGSPPSLEVPQIWVFCIGDSQIPSTAWSSQGCAYFFKTARTLAFKA</sequence>
<keyword evidence="2" id="KW-1185">Reference proteome</keyword>
<evidence type="ECO:0000313" key="1">
    <source>
        <dbReference type="EMBL" id="KIY48094.1"/>
    </source>
</evidence>
<gene>
    <name evidence="1" type="ORF">FISHEDRAFT_59220</name>
</gene>
<dbReference type="AlphaFoldDB" id="A0A0D7ACF5"/>
<evidence type="ECO:0000313" key="2">
    <source>
        <dbReference type="Proteomes" id="UP000054144"/>
    </source>
</evidence>
<dbReference type="Proteomes" id="UP000054144">
    <property type="component" value="Unassembled WGS sequence"/>
</dbReference>
<protein>
    <submittedName>
        <fullName evidence="1">Uncharacterized protein</fullName>
    </submittedName>
</protein>
<accession>A0A0D7ACF5</accession>
<dbReference type="EMBL" id="KN881857">
    <property type="protein sequence ID" value="KIY48094.1"/>
    <property type="molecule type" value="Genomic_DNA"/>
</dbReference>
<name>A0A0D7ACF5_9AGAR</name>
<reference evidence="1 2" key="1">
    <citation type="journal article" date="2015" name="Fungal Genet. Biol.">
        <title>Evolution of novel wood decay mechanisms in Agaricales revealed by the genome sequences of Fistulina hepatica and Cylindrobasidium torrendii.</title>
        <authorList>
            <person name="Floudas D."/>
            <person name="Held B.W."/>
            <person name="Riley R."/>
            <person name="Nagy L.G."/>
            <person name="Koehler G."/>
            <person name="Ransdell A.S."/>
            <person name="Younus H."/>
            <person name="Chow J."/>
            <person name="Chiniquy J."/>
            <person name="Lipzen A."/>
            <person name="Tritt A."/>
            <person name="Sun H."/>
            <person name="Haridas S."/>
            <person name="LaButti K."/>
            <person name="Ohm R.A."/>
            <person name="Kues U."/>
            <person name="Blanchette R.A."/>
            <person name="Grigoriev I.V."/>
            <person name="Minto R.E."/>
            <person name="Hibbett D.S."/>
        </authorList>
    </citation>
    <scope>NUCLEOTIDE SEQUENCE [LARGE SCALE GENOMIC DNA]</scope>
    <source>
        <strain evidence="1 2">ATCC 64428</strain>
    </source>
</reference>
<organism evidence="1 2">
    <name type="scientific">Fistulina hepatica ATCC 64428</name>
    <dbReference type="NCBI Taxonomy" id="1128425"/>
    <lineage>
        <taxon>Eukaryota</taxon>
        <taxon>Fungi</taxon>
        <taxon>Dikarya</taxon>
        <taxon>Basidiomycota</taxon>
        <taxon>Agaricomycotina</taxon>
        <taxon>Agaricomycetes</taxon>
        <taxon>Agaricomycetidae</taxon>
        <taxon>Agaricales</taxon>
        <taxon>Fistulinaceae</taxon>
        <taxon>Fistulina</taxon>
    </lineage>
</organism>
<proteinExistence type="predicted"/>